<gene>
    <name evidence="1" type="ORF">P7K49_003229</name>
</gene>
<comment type="caution">
    <text evidence="1">The sequence shown here is derived from an EMBL/GenBank/DDBJ whole genome shotgun (WGS) entry which is preliminary data.</text>
</comment>
<dbReference type="EMBL" id="JASSZA010000001">
    <property type="protein sequence ID" value="KAK2121843.1"/>
    <property type="molecule type" value="Genomic_DNA"/>
</dbReference>
<proteinExistence type="predicted"/>
<name>A0ABQ9WJL4_SAGOE</name>
<evidence type="ECO:0000313" key="2">
    <source>
        <dbReference type="Proteomes" id="UP001266305"/>
    </source>
</evidence>
<organism evidence="1 2">
    <name type="scientific">Saguinus oedipus</name>
    <name type="common">Cotton-top tamarin</name>
    <name type="synonym">Oedipomidas oedipus</name>
    <dbReference type="NCBI Taxonomy" id="9490"/>
    <lineage>
        <taxon>Eukaryota</taxon>
        <taxon>Metazoa</taxon>
        <taxon>Chordata</taxon>
        <taxon>Craniata</taxon>
        <taxon>Vertebrata</taxon>
        <taxon>Euteleostomi</taxon>
        <taxon>Mammalia</taxon>
        <taxon>Eutheria</taxon>
        <taxon>Euarchontoglires</taxon>
        <taxon>Primates</taxon>
        <taxon>Haplorrhini</taxon>
        <taxon>Platyrrhini</taxon>
        <taxon>Cebidae</taxon>
        <taxon>Callitrichinae</taxon>
        <taxon>Saguinus</taxon>
    </lineage>
</organism>
<dbReference type="Proteomes" id="UP001266305">
    <property type="component" value="Unassembled WGS sequence"/>
</dbReference>
<keyword evidence="2" id="KW-1185">Reference proteome</keyword>
<reference evidence="1 2" key="1">
    <citation type="submission" date="2023-05" db="EMBL/GenBank/DDBJ databases">
        <title>B98-5 Cell Line De Novo Hybrid Assembly: An Optical Mapping Approach.</title>
        <authorList>
            <person name="Kananen K."/>
            <person name="Auerbach J.A."/>
            <person name="Kautto E."/>
            <person name="Blachly J.S."/>
        </authorList>
    </citation>
    <scope>NUCLEOTIDE SEQUENCE [LARGE SCALE GENOMIC DNA]</scope>
    <source>
        <strain evidence="1">B95-8</strain>
        <tissue evidence="1">Cell line</tissue>
    </source>
</reference>
<evidence type="ECO:0000313" key="1">
    <source>
        <dbReference type="EMBL" id="KAK2121843.1"/>
    </source>
</evidence>
<sequence>MADHSSSGVPLSLGNIVAACFQHSALQAVAPSSPSIIITITTTININITITITIITSSPSSSPSSSPLGPKLFASILQL</sequence>
<accession>A0ABQ9WJL4</accession>
<protein>
    <submittedName>
        <fullName evidence="1">Uncharacterized protein</fullName>
    </submittedName>
</protein>